<gene>
    <name evidence="2" type="ORF">RTCCBAU85039_1951</name>
    <name evidence="3" type="ORF">SAMN05216228_1006164</name>
</gene>
<evidence type="ECO:0000313" key="2">
    <source>
        <dbReference type="EMBL" id="SEH71635.1"/>
    </source>
</evidence>
<dbReference type="InterPro" id="IPR050767">
    <property type="entry name" value="Sel1_AlgK"/>
</dbReference>
<evidence type="ECO:0000313" key="5">
    <source>
        <dbReference type="Proteomes" id="UP000198939"/>
    </source>
</evidence>
<dbReference type="SUPFAM" id="SSF81901">
    <property type="entry name" value="HCP-like"/>
    <property type="match status" value="2"/>
</dbReference>
<dbReference type="PANTHER" id="PTHR11102:SF160">
    <property type="entry name" value="ERAD-ASSOCIATED E3 UBIQUITIN-PROTEIN LIGASE COMPONENT HRD3"/>
    <property type="match status" value="1"/>
</dbReference>
<sequence>MKRMLRILLTALMATSTLATAEAAKIVKPTPRPVIETYANWEELRIAKGWPEVDAAVKLPLPKRLLIATAALTTPDRKVRDPNYGFALLLSGPTSRDATRLLAKGVLMNEYAFGDRTPAVLRSLAAEAMRGCKSCVAAYGLIQYAGLDVPQNDVVAYKWYRWAAVVGNAKGIEATALALAEGRGTPKNITEAKKWANRLERARRAKLYTEIAKRIVLSKTPDDVAVSSDLLLQSIALNPLDAGRPAKQLLNLDYPPSVQDEAMAAIRAEGRAADPNALKVMAQVLWKKDKPEAVDEAISIFQTLAERGNADAIDYLSRALSRSDVDKSRKDRIIGSLQTAAASGYAKASKVLGNAYYYGTGVDASLEKAQTYRESAAKQNDPEAQYLLGMMMLQSTDNQQDDATGRQWLEKSAAGGYPLAQAALQKLSSN</sequence>
<dbReference type="Pfam" id="PF08238">
    <property type="entry name" value="Sel1"/>
    <property type="match status" value="4"/>
</dbReference>
<evidence type="ECO:0000313" key="4">
    <source>
        <dbReference type="Proteomes" id="UP000183063"/>
    </source>
</evidence>
<dbReference type="Proteomes" id="UP000183063">
    <property type="component" value="Unassembled WGS sequence"/>
</dbReference>
<dbReference type="STRING" id="501024.RTCCBAU85039_1951"/>
<proteinExistence type="predicted"/>
<reference evidence="4" key="2">
    <citation type="submission" date="2016-10" db="EMBL/GenBank/DDBJ databases">
        <authorList>
            <person name="Wibberg D."/>
        </authorList>
    </citation>
    <scope>NUCLEOTIDE SEQUENCE [LARGE SCALE GENOMIC DNA]</scope>
</reference>
<reference evidence="3 5" key="3">
    <citation type="submission" date="2016-10" db="EMBL/GenBank/DDBJ databases">
        <authorList>
            <person name="Varghese N."/>
            <person name="Submissions S."/>
        </authorList>
    </citation>
    <scope>NUCLEOTIDE SEQUENCE [LARGE SCALE GENOMIC DNA]</scope>
    <source>
        <strain evidence="3 5">CGMCC 1.7071</strain>
    </source>
</reference>
<dbReference type="OrthoDB" id="112232at2"/>
<dbReference type="InterPro" id="IPR011990">
    <property type="entry name" value="TPR-like_helical_dom_sf"/>
</dbReference>
<dbReference type="Proteomes" id="UP000198939">
    <property type="component" value="Unassembled WGS sequence"/>
</dbReference>
<evidence type="ECO:0000256" key="1">
    <source>
        <dbReference type="SAM" id="SignalP"/>
    </source>
</evidence>
<feature type="signal peptide" evidence="1">
    <location>
        <begin position="1"/>
        <end position="21"/>
    </location>
</feature>
<dbReference type="PANTHER" id="PTHR11102">
    <property type="entry name" value="SEL-1-LIKE PROTEIN"/>
    <property type="match status" value="1"/>
</dbReference>
<evidence type="ECO:0000313" key="3">
    <source>
        <dbReference type="EMBL" id="SEN68986.1"/>
    </source>
</evidence>
<dbReference type="EMBL" id="FNXB01000008">
    <property type="protein sequence ID" value="SEH71635.1"/>
    <property type="molecule type" value="Genomic_DNA"/>
</dbReference>
<feature type="chain" id="PRO_5030029546" evidence="1">
    <location>
        <begin position="22"/>
        <end position="430"/>
    </location>
</feature>
<organism evidence="2 4">
    <name type="scientific">Rhizobium tibeticum</name>
    <dbReference type="NCBI Taxonomy" id="501024"/>
    <lineage>
        <taxon>Bacteria</taxon>
        <taxon>Pseudomonadati</taxon>
        <taxon>Pseudomonadota</taxon>
        <taxon>Alphaproteobacteria</taxon>
        <taxon>Hyphomicrobiales</taxon>
        <taxon>Rhizobiaceae</taxon>
        <taxon>Rhizobium/Agrobacterium group</taxon>
        <taxon>Rhizobium</taxon>
    </lineage>
</organism>
<accession>A0A1H8ILW6</accession>
<dbReference type="EMBL" id="FOCV01000006">
    <property type="protein sequence ID" value="SEN68986.1"/>
    <property type="molecule type" value="Genomic_DNA"/>
</dbReference>
<name>A0A1H8ILW6_9HYPH</name>
<reference evidence="2" key="1">
    <citation type="submission" date="2016-10" db="EMBL/GenBank/DDBJ databases">
        <authorList>
            <person name="de Groot N.N."/>
        </authorList>
    </citation>
    <scope>NUCLEOTIDE SEQUENCE [LARGE SCALE GENOMIC DNA]</scope>
    <source>
        <strain evidence="2">CCBAU85039</strain>
    </source>
</reference>
<dbReference type="RefSeq" id="WP_072373820.1">
    <property type="nucleotide sequence ID" value="NZ_FNXB01000008.1"/>
</dbReference>
<keyword evidence="5" id="KW-1185">Reference proteome</keyword>
<protein>
    <submittedName>
        <fullName evidence="2">Sel1 repeat</fullName>
    </submittedName>
</protein>
<keyword evidence="1" id="KW-0732">Signal</keyword>
<dbReference type="AlphaFoldDB" id="A0A1H8ILW6"/>
<dbReference type="SMART" id="SM00671">
    <property type="entry name" value="SEL1"/>
    <property type="match status" value="4"/>
</dbReference>
<dbReference type="Gene3D" id="1.25.40.10">
    <property type="entry name" value="Tetratricopeptide repeat domain"/>
    <property type="match status" value="2"/>
</dbReference>
<dbReference type="InterPro" id="IPR006597">
    <property type="entry name" value="Sel1-like"/>
</dbReference>